<feature type="domain" description="SCP2" evidence="4">
    <location>
        <begin position="23"/>
        <end position="111"/>
    </location>
</feature>
<dbReference type="Proteomes" id="UP001303902">
    <property type="component" value="Chromosome"/>
</dbReference>
<sequence length="115" mass="12552">MDLKDMSMDDVWKEIDTQLNGNPGPIEGMNTTYSFDLSGDDGGHFGLKFADGKAETIQGELEEVDCALKMSVSDFKKLLGGNLNSTAAFMMGKLKVKGNIGLALKLENLLKEYQL</sequence>
<dbReference type="Gene3D" id="3.30.1050.10">
    <property type="entry name" value="SCP2 sterol-binding domain"/>
    <property type="match status" value="1"/>
</dbReference>
<dbReference type="PANTHER" id="PTHR42808">
    <property type="entry name" value="HYDROXYSTEROID DEHYDROGENASE-LIKE PROTEIN 2"/>
    <property type="match status" value="1"/>
</dbReference>
<keyword evidence="2" id="KW-0521">NADP</keyword>
<dbReference type="SUPFAM" id="SSF55718">
    <property type="entry name" value="SCP-like"/>
    <property type="match status" value="1"/>
</dbReference>
<proteinExistence type="inferred from homology"/>
<keyword evidence="6" id="KW-1185">Reference proteome</keyword>
<dbReference type="InterPro" id="IPR003033">
    <property type="entry name" value="SCP2_sterol-bd_dom"/>
</dbReference>
<reference evidence="5 6" key="1">
    <citation type="submission" date="2023-06" db="EMBL/GenBank/DDBJ databases">
        <title>Sporosarcina sp. nov., isolated from Korean tranditional fermented seafood 'Jeotgal'.</title>
        <authorList>
            <person name="Yang A.I."/>
            <person name="Shin N.-R."/>
        </authorList>
    </citation>
    <scope>NUCLEOTIDE SEQUENCE [LARGE SCALE GENOMIC DNA]</scope>
    <source>
        <strain evidence="5 6">T2O-4</strain>
    </source>
</reference>
<comment type="similarity">
    <text evidence="1">Belongs to the short-chain dehydrogenases/reductases (SDR) family.</text>
</comment>
<evidence type="ECO:0000259" key="4">
    <source>
        <dbReference type="Pfam" id="PF02036"/>
    </source>
</evidence>
<dbReference type="Pfam" id="PF02036">
    <property type="entry name" value="SCP2"/>
    <property type="match status" value="1"/>
</dbReference>
<dbReference type="EMBL" id="CP129118">
    <property type="protein sequence ID" value="WOV88308.1"/>
    <property type="molecule type" value="Genomic_DNA"/>
</dbReference>
<name>A0ABZ0L8A4_9BACL</name>
<evidence type="ECO:0000256" key="2">
    <source>
        <dbReference type="ARBA" id="ARBA00022857"/>
    </source>
</evidence>
<dbReference type="InterPro" id="IPR051935">
    <property type="entry name" value="HSDL2"/>
</dbReference>
<evidence type="ECO:0000313" key="6">
    <source>
        <dbReference type="Proteomes" id="UP001303902"/>
    </source>
</evidence>
<gene>
    <name evidence="5" type="ORF">QWT69_04075</name>
</gene>
<dbReference type="PANTHER" id="PTHR42808:SF3">
    <property type="entry name" value="HYDROXYSTEROID DEHYDROGENASE-LIKE PROTEIN 2"/>
    <property type="match status" value="1"/>
</dbReference>
<evidence type="ECO:0000256" key="3">
    <source>
        <dbReference type="ARBA" id="ARBA00023002"/>
    </source>
</evidence>
<evidence type="ECO:0000256" key="1">
    <source>
        <dbReference type="ARBA" id="ARBA00006484"/>
    </source>
</evidence>
<accession>A0ABZ0L8A4</accession>
<dbReference type="InterPro" id="IPR036527">
    <property type="entry name" value="SCP2_sterol-bd_dom_sf"/>
</dbReference>
<dbReference type="RefSeq" id="WP_317969219.1">
    <property type="nucleotide sequence ID" value="NZ_CP129118.1"/>
</dbReference>
<organism evidence="5 6">
    <name type="scientific">Sporosarcina oncorhynchi</name>
    <dbReference type="NCBI Taxonomy" id="3056444"/>
    <lineage>
        <taxon>Bacteria</taxon>
        <taxon>Bacillati</taxon>
        <taxon>Bacillota</taxon>
        <taxon>Bacilli</taxon>
        <taxon>Bacillales</taxon>
        <taxon>Caryophanaceae</taxon>
        <taxon>Sporosarcina</taxon>
    </lineage>
</organism>
<evidence type="ECO:0000313" key="5">
    <source>
        <dbReference type="EMBL" id="WOV88308.1"/>
    </source>
</evidence>
<protein>
    <submittedName>
        <fullName evidence="5">SCP2 sterol-binding domain-containing protein</fullName>
    </submittedName>
</protein>
<keyword evidence="3" id="KW-0560">Oxidoreductase</keyword>